<name>A0A0F7EF75_BRELA</name>
<gene>
    <name evidence="3" type="ORF">EX87_02475</name>
</gene>
<dbReference type="SUPFAM" id="SSF47413">
    <property type="entry name" value="lambda repressor-like DNA-binding domains"/>
    <property type="match status" value="1"/>
</dbReference>
<accession>A0A0F7EF75</accession>
<evidence type="ECO:0000259" key="2">
    <source>
        <dbReference type="PROSITE" id="PS50943"/>
    </source>
</evidence>
<dbReference type="InterPro" id="IPR010982">
    <property type="entry name" value="Lambda_DNA-bd_dom_sf"/>
</dbReference>
<dbReference type="Gene3D" id="1.10.260.40">
    <property type="entry name" value="lambda repressor-like DNA-binding domains"/>
    <property type="match status" value="1"/>
</dbReference>
<keyword evidence="1" id="KW-0175">Coiled coil</keyword>
<dbReference type="EMBL" id="CP011074">
    <property type="protein sequence ID" value="AKF92668.1"/>
    <property type="molecule type" value="Genomic_DNA"/>
</dbReference>
<dbReference type="AlphaFoldDB" id="A0A0F7EF75"/>
<feature type="coiled-coil region" evidence="1">
    <location>
        <begin position="94"/>
        <end position="121"/>
    </location>
</feature>
<dbReference type="CDD" id="cd00093">
    <property type="entry name" value="HTH_XRE"/>
    <property type="match status" value="1"/>
</dbReference>
<dbReference type="InterPro" id="IPR001387">
    <property type="entry name" value="Cro/C1-type_HTH"/>
</dbReference>
<dbReference type="RefSeq" id="WP_031411287.1">
    <property type="nucleotide sequence ID" value="NZ_CP011074.1"/>
</dbReference>
<organism evidence="3">
    <name type="scientific">Brevibacillus laterosporus</name>
    <name type="common">Bacillus laterosporus</name>
    <dbReference type="NCBI Taxonomy" id="1465"/>
    <lineage>
        <taxon>Bacteria</taxon>
        <taxon>Bacillati</taxon>
        <taxon>Bacillota</taxon>
        <taxon>Bacilli</taxon>
        <taxon>Bacillales</taxon>
        <taxon>Paenibacillaceae</taxon>
        <taxon>Brevibacillus</taxon>
    </lineage>
</organism>
<evidence type="ECO:0000313" key="3">
    <source>
        <dbReference type="EMBL" id="AKF92668.1"/>
    </source>
</evidence>
<sequence>MANIGYARQQIGLYLKHFRINSMQPSVRTQVALGIALGIDQKRVSNIECGYDEPSIKTAAKWCEITGWYEGWDMLTHMYRLDPFSLAPVDPVLNQDVSDAILNLKKQLIEVEEAIGALEKEEPKLKRMELKGVRPMSMSMQNHQKQLIDLIPAVKTLFYSLQRSGRANMGELGSMWNNEAFREYVAMPKVEDLKTNMAL</sequence>
<protein>
    <recommendedName>
        <fullName evidence="2">HTH cro/C1-type domain-containing protein</fullName>
    </recommendedName>
</protein>
<dbReference type="PROSITE" id="PS50943">
    <property type="entry name" value="HTH_CROC1"/>
    <property type="match status" value="1"/>
</dbReference>
<dbReference type="GO" id="GO:0003677">
    <property type="term" value="F:DNA binding"/>
    <property type="evidence" value="ECO:0007669"/>
    <property type="project" value="InterPro"/>
</dbReference>
<evidence type="ECO:0000256" key="1">
    <source>
        <dbReference type="SAM" id="Coils"/>
    </source>
</evidence>
<reference evidence="3" key="1">
    <citation type="submission" date="2015-03" db="EMBL/GenBank/DDBJ databases">
        <title>MIGS Cultured Bacterial/Archaeal sample from Brevibacillus laterosporus.</title>
        <authorList>
            <person name="Zeng D."/>
            <person name="Zhu L."/>
            <person name="Dong G."/>
            <person name="Ye W."/>
            <person name="Ren D."/>
            <person name="Wu L."/>
            <person name="Xu J."/>
            <person name="Li G."/>
            <person name="Guo L."/>
        </authorList>
    </citation>
    <scope>NUCLEOTIDE SEQUENCE</scope>
    <source>
        <strain evidence="3">B9</strain>
    </source>
</reference>
<feature type="domain" description="HTH cro/C1-type" evidence="2">
    <location>
        <begin position="29"/>
        <end position="61"/>
    </location>
</feature>
<proteinExistence type="predicted"/>